<dbReference type="Gene3D" id="3.40.50.150">
    <property type="entry name" value="Vaccinia Virus protein VP39"/>
    <property type="match status" value="1"/>
</dbReference>
<dbReference type="SUPFAM" id="SSF53335">
    <property type="entry name" value="S-adenosyl-L-methionine-dependent methyltransferases"/>
    <property type="match status" value="1"/>
</dbReference>
<dbReference type="Pfam" id="PF08242">
    <property type="entry name" value="Methyltransf_12"/>
    <property type="match status" value="1"/>
</dbReference>
<evidence type="ECO:0000313" key="2">
    <source>
        <dbReference type="EMBL" id="ETX03010.1"/>
    </source>
</evidence>
<protein>
    <recommendedName>
        <fullName evidence="1">Methyltransferase type 12 domain-containing protein</fullName>
    </recommendedName>
</protein>
<dbReference type="Proteomes" id="UP000019141">
    <property type="component" value="Unassembled WGS sequence"/>
</dbReference>
<sequence>MAGFVGAQHEFHDDEFVRNWASRFVPTEPRLQLFDLILAEVEKLGKPDAHVVELGTGPGYMARHILERHAGIGFEALDFSDVFMNVARETIGDLCHRVTFTKADLMDQNWPQKLSKQPDAIISTWALHDLGGQEPVADVYARCHEALPTGGLLANGDFIKPDGTDWEYEPGRFPIDKHLEILRQAGFKDPRSLAHLEPNIVDPTAAQNYACLVAIK</sequence>
<feature type="domain" description="Methyltransferase type 12" evidence="1">
    <location>
        <begin position="52"/>
        <end position="153"/>
    </location>
</feature>
<organism evidence="2 3">
    <name type="scientific">Entotheonella factor</name>
    <dbReference type="NCBI Taxonomy" id="1429438"/>
    <lineage>
        <taxon>Bacteria</taxon>
        <taxon>Pseudomonadati</taxon>
        <taxon>Nitrospinota/Tectimicrobiota group</taxon>
        <taxon>Candidatus Tectimicrobiota</taxon>
        <taxon>Candidatus Entotheonellia</taxon>
        <taxon>Candidatus Entotheonellales</taxon>
        <taxon>Candidatus Entotheonellaceae</taxon>
        <taxon>Candidatus Entotheonella</taxon>
    </lineage>
</organism>
<dbReference type="InterPro" id="IPR029063">
    <property type="entry name" value="SAM-dependent_MTases_sf"/>
</dbReference>
<evidence type="ECO:0000259" key="1">
    <source>
        <dbReference type="Pfam" id="PF08242"/>
    </source>
</evidence>
<comment type="caution">
    <text evidence="2">The sequence shown here is derived from an EMBL/GenBank/DDBJ whole genome shotgun (WGS) entry which is preliminary data.</text>
</comment>
<accession>W4LYJ7</accession>
<dbReference type="InterPro" id="IPR013217">
    <property type="entry name" value="Methyltransf_12"/>
</dbReference>
<dbReference type="EMBL" id="AZHW01000086">
    <property type="protein sequence ID" value="ETX03010.1"/>
    <property type="molecule type" value="Genomic_DNA"/>
</dbReference>
<dbReference type="AlphaFoldDB" id="W4LYJ7"/>
<gene>
    <name evidence="2" type="ORF">ETSY1_01505</name>
</gene>
<reference evidence="2 3" key="1">
    <citation type="journal article" date="2014" name="Nature">
        <title>An environmental bacterial taxon with a large and distinct metabolic repertoire.</title>
        <authorList>
            <person name="Wilson M.C."/>
            <person name="Mori T."/>
            <person name="Ruckert C."/>
            <person name="Uria A.R."/>
            <person name="Helf M.J."/>
            <person name="Takada K."/>
            <person name="Gernert C."/>
            <person name="Steffens U.A."/>
            <person name="Heycke N."/>
            <person name="Schmitt S."/>
            <person name="Rinke C."/>
            <person name="Helfrich E.J."/>
            <person name="Brachmann A.O."/>
            <person name="Gurgui C."/>
            <person name="Wakimoto T."/>
            <person name="Kracht M."/>
            <person name="Crusemann M."/>
            <person name="Hentschel U."/>
            <person name="Abe I."/>
            <person name="Matsunaga S."/>
            <person name="Kalinowski J."/>
            <person name="Takeyama H."/>
            <person name="Piel J."/>
        </authorList>
    </citation>
    <scope>NUCLEOTIDE SEQUENCE [LARGE SCALE GENOMIC DNA]</scope>
    <source>
        <strain evidence="3">TSY1</strain>
    </source>
</reference>
<dbReference type="CDD" id="cd02440">
    <property type="entry name" value="AdoMet_MTases"/>
    <property type="match status" value="1"/>
</dbReference>
<keyword evidence="3" id="KW-1185">Reference proteome</keyword>
<evidence type="ECO:0000313" key="3">
    <source>
        <dbReference type="Proteomes" id="UP000019141"/>
    </source>
</evidence>
<proteinExistence type="predicted"/>
<dbReference type="HOGENOM" id="CLU_1335135_0_0_7"/>
<name>W4LYJ7_ENTF1</name>